<dbReference type="RefSeq" id="WP_111728400.1">
    <property type="nucleotide sequence ID" value="NZ_QHKO01000001.1"/>
</dbReference>
<protein>
    <submittedName>
        <fullName evidence="1">tRNA hydroxylase</fullName>
    </submittedName>
</protein>
<dbReference type="EMBL" id="QHKO01000001">
    <property type="protein sequence ID" value="RAL25228.1"/>
    <property type="molecule type" value="Genomic_DNA"/>
</dbReference>
<dbReference type="CDD" id="cd07910">
    <property type="entry name" value="MiaE"/>
    <property type="match status" value="1"/>
</dbReference>
<proteinExistence type="predicted"/>
<dbReference type="PANTHER" id="PTHR42637">
    <property type="entry name" value="TRNA-(MS[2]IO[6]A)-HYDROXYLASE"/>
    <property type="match status" value="1"/>
</dbReference>
<evidence type="ECO:0000313" key="1">
    <source>
        <dbReference type="EMBL" id="RAL25228.1"/>
    </source>
</evidence>
<organism evidence="1 2">
    <name type="scientific">Lujinxingia litoralis</name>
    <dbReference type="NCBI Taxonomy" id="2211119"/>
    <lineage>
        <taxon>Bacteria</taxon>
        <taxon>Deltaproteobacteria</taxon>
        <taxon>Bradymonadales</taxon>
        <taxon>Lujinxingiaceae</taxon>
        <taxon>Lujinxingia</taxon>
    </lineage>
</organism>
<dbReference type="AlphaFoldDB" id="A0A328CB27"/>
<dbReference type="GO" id="GO:0045301">
    <property type="term" value="F:tRNA 2-(methylsulfanyl)-N(6)-isopentenyladenosine(37) hydroxylase activity"/>
    <property type="evidence" value="ECO:0007669"/>
    <property type="project" value="InterPro"/>
</dbReference>
<dbReference type="Proteomes" id="UP000249169">
    <property type="component" value="Unassembled WGS sequence"/>
</dbReference>
<dbReference type="Pfam" id="PF06175">
    <property type="entry name" value="MiaE"/>
    <property type="match status" value="1"/>
</dbReference>
<reference evidence="1 2" key="1">
    <citation type="submission" date="2018-05" db="EMBL/GenBank/DDBJ databases">
        <title>Lujinxingia marina gen. nov. sp. nov., a new facultative anaerobic member of the class Deltaproteobacteria, and proposal of Lujinxingaceae fam. nov.</title>
        <authorList>
            <person name="Li C.-M."/>
        </authorList>
    </citation>
    <scope>NUCLEOTIDE SEQUENCE [LARGE SCALE GENOMIC DNA]</scope>
    <source>
        <strain evidence="1 2">B210</strain>
    </source>
</reference>
<dbReference type="InterPro" id="IPR009078">
    <property type="entry name" value="Ferritin-like_SF"/>
</dbReference>
<comment type="caution">
    <text evidence="1">The sequence shown here is derived from an EMBL/GenBank/DDBJ whole genome shotgun (WGS) entry which is preliminary data.</text>
</comment>
<dbReference type="PANTHER" id="PTHR42637:SF1">
    <property type="entry name" value="TRNA 2-(METHYLSULFANYL)-N(6)-ISOPENTENYLADENOSINE(37) HYDROXYLASE"/>
    <property type="match status" value="1"/>
</dbReference>
<keyword evidence="2" id="KW-1185">Reference proteome</keyword>
<dbReference type="PIRSF" id="PIRSF020736">
    <property type="entry name" value="MiaE"/>
    <property type="match status" value="1"/>
</dbReference>
<sequence length="202" mass="23128">MNAPAPLSRQMLNLAEPTDDGWFDRVRDHLDTILIDHAHLEKRAASTALSMIFRYTGRAGLARQLSAVVQEEMDHFSRMLDVLETRGVELIRLEPAPYASRLVKAVRPQEPYTFMDKLLVAGLIEARSCERFAILSENVEDPELAAFYRELFETEAMHYTLYTNLARDHFSKEEVKERLLELAKIEVEALRAGGSIPRLHSF</sequence>
<accession>A0A328CB27</accession>
<dbReference type="GO" id="GO:0006400">
    <property type="term" value="P:tRNA modification"/>
    <property type="evidence" value="ECO:0007669"/>
    <property type="project" value="InterPro"/>
</dbReference>
<gene>
    <name evidence="1" type="ORF">DL240_03180</name>
</gene>
<dbReference type="OrthoDB" id="9802518at2"/>
<dbReference type="InterPro" id="IPR012347">
    <property type="entry name" value="Ferritin-like"/>
</dbReference>
<dbReference type="Gene3D" id="1.20.1260.10">
    <property type="match status" value="1"/>
</dbReference>
<dbReference type="InterPro" id="IPR010386">
    <property type="entry name" value="tRNA-Hydrxlase_MiaE"/>
</dbReference>
<evidence type="ECO:0000313" key="2">
    <source>
        <dbReference type="Proteomes" id="UP000249169"/>
    </source>
</evidence>
<dbReference type="SUPFAM" id="SSF47240">
    <property type="entry name" value="Ferritin-like"/>
    <property type="match status" value="1"/>
</dbReference>
<name>A0A328CB27_9DELT</name>